<dbReference type="Proteomes" id="UP000192132">
    <property type="component" value="Unassembled WGS sequence"/>
</dbReference>
<proteinExistence type="predicted"/>
<keyword evidence="3" id="KW-1185">Reference proteome</keyword>
<dbReference type="Gene3D" id="3.40.630.30">
    <property type="match status" value="1"/>
</dbReference>
<dbReference type="SUPFAM" id="SSF55729">
    <property type="entry name" value="Acyl-CoA N-acyltransferases (Nat)"/>
    <property type="match status" value="1"/>
</dbReference>
<gene>
    <name evidence="2" type="ORF">BKE30_02385</name>
</gene>
<protein>
    <recommendedName>
        <fullName evidence="1">N-acetyltransferase domain-containing protein</fullName>
    </recommendedName>
</protein>
<name>A0A1S8CXM1_9GAMM</name>
<dbReference type="RefSeq" id="WP_076877068.1">
    <property type="nucleotide sequence ID" value="NZ_MLCN01000006.1"/>
</dbReference>
<reference evidence="2 3" key="1">
    <citation type="submission" date="2016-10" db="EMBL/GenBank/DDBJ databases">
        <title>Draft Genome sequence of Alkanindiges sp. strain H1.</title>
        <authorList>
            <person name="Subhash Y."/>
            <person name="Lee S."/>
        </authorList>
    </citation>
    <scope>NUCLEOTIDE SEQUENCE [LARGE SCALE GENOMIC DNA]</scope>
    <source>
        <strain evidence="2 3">H1</strain>
    </source>
</reference>
<comment type="caution">
    <text evidence="2">The sequence shown here is derived from an EMBL/GenBank/DDBJ whole genome shotgun (WGS) entry which is preliminary data.</text>
</comment>
<dbReference type="InterPro" id="IPR052564">
    <property type="entry name" value="N-acetyltrans/Recomb-assoc"/>
</dbReference>
<sequence>MKIRDVQPDDAQALYTLFYESVHQVASRDYNFEQRKAWAPIDYDQQAWVERLAKNKPYVVEQQGQPVAFADLQANGYIDQFFVSAHMPRQGIGTYLMQHLLQQAKLHHMPLLFSNLSISAQPFFQHFDFVIVQQQMPVVRGVALSNALMHKVLL</sequence>
<feature type="domain" description="N-acetyltransferase" evidence="1">
    <location>
        <begin position="1"/>
        <end position="151"/>
    </location>
</feature>
<dbReference type="Pfam" id="PF13673">
    <property type="entry name" value="Acetyltransf_10"/>
    <property type="match status" value="1"/>
</dbReference>
<evidence type="ECO:0000313" key="3">
    <source>
        <dbReference type="Proteomes" id="UP000192132"/>
    </source>
</evidence>
<evidence type="ECO:0000259" key="1">
    <source>
        <dbReference type="PROSITE" id="PS51186"/>
    </source>
</evidence>
<accession>A0A1S8CXM1</accession>
<organism evidence="2 3">
    <name type="scientific">Alkanindiges hydrocarboniclasticus</name>
    <dbReference type="NCBI Taxonomy" id="1907941"/>
    <lineage>
        <taxon>Bacteria</taxon>
        <taxon>Pseudomonadati</taxon>
        <taxon>Pseudomonadota</taxon>
        <taxon>Gammaproteobacteria</taxon>
        <taxon>Moraxellales</taxon>
        <taxon>Moraxellaceae</taxon>
        <taxon>Alkanindiges</taxon>
    </lineage>
</organism>
<dbReference type="InterPro" id="IPR000182">
    <property type="entry name" value="GNAT_dom"/>
</dbReference>
<dbReference type="PANTHER" id="PTHR43451">
    <property type="entry name" value="ACETYLTRANSFERASE (GNAT) FAMILY PROTEIN"/>
    <property type="match status" value="1"/>
</dbReference>
<dbReference type="STRING" id="1907941.BKE30_02385"/>
<dbReference type="CDD" id="cd04301">
    <property type="entry name" value="NAT_SF"/>
    <property type="match status" value="1"/>
</dbReference>
<dbReference type="PROSITE" id="PS51186">
    <property type="entry name" value="GNAT"/>
    <property type="match status" value="1"/>
</dbReference>
<dbReference type="EMBL" id="MLCN01000006">
    <property type="protein sequence ID" value="ONG41948.1"/>
    <property type="molecule type" value="Genomic_DNA"/>
</dbReference>
<evidence type="ECO:0000313" key="2">
    <source>
        <dbReference type="EMBL" id="ONG41948.1"/>
    </source>
</evidence>
<dbReference type="GO" id="GO:0016747">
    <property type="term" value="F:acyltransferase activity, transferring groups other than amino-acyl groups"/>
    <property type="evidence" value="ECO:0007669"/>
    <property type="project" value="InterPro"/>
</dbReference>
<dbReference type="AlphaFoldDB" id="A0A1S8CXM1"/>
<dbReference type="OrthoDB" id="5355033at2"/>
<dbReference type="InterPro" id="IPR016181">
    <property type="entry name" value="Acyl_CoA_acyltransferase"/>
</dbReference>
<dbReference type="PANTHER" id="PTHR43451:SF1">
    <property type="entry name" value="ACETYLTRANSFERASE"/>
    <property type="match status" value="1"/>
</dbReference>